<dbReference type="InterPro" id="IPR003661">
    <property type="entry name" value="HisK_dim/P_dom"/>
</dbReference>
<evidence type="ECO:0000256" key="12">
    <source>
        <dbReference type="ARBA" id="ARBA00023012"/>
    </source>
</evidence>
<dbReference type="PROSITE" id="PS50885">
    <property type="entry name" value="HAMP"/>
    <property type="match status" value="1"/>
</dbReference>
<evidence type="ECO:0000259" key="16">
    <source>
        <dbReference type="PROSITE" id="PS50885"/>
    </source>
</evidence>
<evidence type="ECO:0000256" key="6">
    <source>
        <dbReference type="ARBA" id="ARBA00022679"/>
    </source>
</evidence>
<evidence type="ECO:0000256" key="1">
    <source>
        <dbReference type="ARBA" id="ARBA00000085"/>
    </source>
</evidence>
<evidence type="ECO:0000256" key="2">
    <source>
        <dbReference type="ARBA" id="ARBA00004533"/>
    </source>
</evidence>
<evidence type="ECO:0000256" key="8">
    <source>
        <dbReference type="ARBA" id="ARBA00022741"/>
    </source>
</evidence>
<dbReference type="SUPFAM" id="SSF47384">
    <property type="entry name" value="Homodimeric domain of signal transducing histidine kinase"/>
    <property type="match status" value="1"/>
</dbReference>
<keyword evidence="6 14" id="KW-0808">Transferase</keyword>
<dbReference type="Gene3D" id="1.10.287.130">
    <property type="match status" value="1"/>
</dbReference>
<dbReference type="InterPro" id="IPR036097">
    <property type="entry name" value="HisK_dim/P_sf"/>
</dbReference>
<dbReference type="InterPro" id="IPR005467">
    <property type="entry name" value="His_kinase_dom"/>
</dbReference>
<evidence type="ECO:0000256" key="3">
    <source>
        <dbReference type="ARBA" id="ARBA00022475"/>
    </source>
</evidence>
<dbReference type="Gene3D" id="3.30.565.10">
    <property type="entry name" value="Histidine kinase-like ATPase, C-terminal domain"/>
    <property type="match status" value="1"/>
</dbReference>
<keyword evidence="13 14" id="KW-0472">Membrane</keyword>
<dbReference type="Proteomes" id="UP000626210">
    <property type="component" value="Unassembled WGS sequence"/>
</dbReference>
<comment type="subcellular location">
    <subcellularLocation>
        <location evidence="2 14">Cell inner membrane</location>
    </subcellularLocation>
</comment>
<proteinExistence type="predicted"/>
<dbReference type="RefSeq" id="WP_189688995.1">
    <property type="nucleotide sequence ID" value="NZ_BMYK01000016.1"/>
</dbReference>
<evidence type="ECO:0000256" key="5">
    <source>
        <dbReference type="ARBA" id="ARBA00022553"/>
    </source>
</evidence>
<evidence type="ECO:0000256" key="9">
    <source>
        <dbReference type="ARBA" id="ARBA00022777"/>
    </source>
</evidence>
<evidence type="ECO:0000256" key="13">
    <source>
        <dbReference type="ARBA" id="ARBA00023136"/>
    </source>
</evidence>
<dbReference type="InterPro" id="IPR003660">
    <property type="entry name" value="HAMP_dom"/>
</dbReference>
<keyword evidence="9 14" id="KW-0418">Kinase</keyword>
<keyword evidence="11 14" id="KW-1133">Transmembrane helix</keyword>
<evidence type="ECO:0000256" key="11">
    <source>
        <dbReference type="ARBA" id="ARBA00022989"/>
    </source>
</evidence>
<evidence type="ECO:0000256" key="10">
    <source>
        <dbReference type="ARBA" id="ARBA00022840"/>
    </source>
</evidence>
<keyword evidence="3 14" id="KW-1003">Cell membrane</keyword>
<dbReference type="Pfam" id="PF00512">
    <property type="entry name" value="HisKA"/>
    <property type="match status" value="1"/>
</dbReference>
<dbReference type="SMART" id="SM00304">
    <property type="entry name" value="HAMP"/>
    <property type="match status" value="1"/>
</dbReference>
<dbReference type="EC" id="2.7.13.3" evidence="14"/>
<dbReference type="InterPro" id="IPR006290">
    <property type="entry name" value="CztS_silS_copS"/>
</dbReference>
<evidence type="ECO:0000256" key="4">
    <source>
        <dbReference type="ARBA" id="ARBA00022519"/>
    </source>
</evidence>
<dbReference type="InterPro" id="IPR050428">
    <property type="entry name" value="TCS_sensor_his_kinase"/>
</dbReference>
<feature type="domain" description="Histidine kinase" evidence="15">
    <location>
        <begin position="230"/>
        <end position="444"/>
    </location>
</feature>
<keyword evidence="12 14" id="KW-0902">Two-component regulatory system</keyword>
<accession>A0ABQ3G6A4</accession>
<keyword evidence="8 14" id="KW-0547">Nucleotide-binding</keyword>
<dbReference type="SMART" id="SM00388">
    <property type="entry name" value="HisKA"/>
    <property type="match status" value="1"/>
</dbReference>
<dbReference type="PRINTS" id="PR00344">
    <property type="entry name" value="BCTRLSENSOR"/>
</dbReference>
<comment type="catalytic activity">
    <reaction evidence="1 14">
        <text>ATP + protein L-histidine = ADP + protein N-phospho-L-histidine.</text>
        <dbReference type="EC" id="2.7.13.3"/>
    </reaction>
</comment>
<keyword evidence="7 14" id="KW-0812">Transmembrane</keyword>
<evidence type="ECO:0000256" key="14">
    <source>
        <dbReference type="RuleBase" id="RU364088"/>
    </source>
</evidence>
<evidence type="ECO:0000313" key="18">
    <source>
        <dbReference type="Proteomes" id="UP000626210"/>
    </source>
</evidence>
<dbReference type="InterPro" id="IPR036890">
    <property type="entry name" value="HATPase_C_sf"/>
</dbReference>
<dbReference type="PANTHER" id="PTHR45436:SF9">
    <property type="entry name" value="SENSOR PROTEIN"/>
    <property type="match status" value="1"/>
</dbReference>
<keyword evidence="18" id="KW-1185">Reference proteome</keyword>
<dbReference type="InterPro" id="IPR003594">
    <property type="entry name" value="HATPase_dom"/>
</dbReference>
<dbReference type="SUPFAM" id="SSF55874">
    <property type="entry name" value="ATPase domain of HSP90 chaperone/DNA topoisomerase II/histidine kinase"/>
    <property type="match status" value="1"/>
</dbReference>
<feature type="transmembrane region" description="Helical" evidence="14">
    <location>
        <begin position="12"/>
        <end position="36"/>
    </location>
</feature>
<sequence>MTKAATRSLGARLSFWLALQAMAGLGLICGALYFAIDWTLADRQHETLVQKELAVRDQIGQNLARSDPEELTHLLSAMLAGHSDLGLRLEEDKGALIFDHPLTVGSSSTDPHAHVVDMAIEGLERPVRMYLTLDTSADSALLHSVAWMLFLAAVGGAALVSTGAFVLVRWNLMPLHQLVAQTQKVTADTLERRLDGSAQPAEIQPLIAQMNALLDRLAAAYRQMEAFNADVAHELNTPLTTLISSSELALRRSHSLADLQDVLGSNLEELARLARIVADMLFLSRAHRGVGARRELVSSLAQLAADVVEFHEAAMQEAELELELVGDAAAAVDGRLLQRALSNLLSNATRHATRGSTVKLMIQRTDDDTVRILVENEGETVSAEHLPRLFDRFFRVDPARSHADRNHGLGLAIVGAIAHMHQGGTVAESEGGRTRIGLWLSDYSTAEGPGAAPAGAR</sequence>
<dbReference type="PROSITE" id="PS50109">
    <property type="entry name" value="HIS_KIN"/>
    <property type="match status" value="1"/>
</dbReference>
<evidence type="ECO:0000313" key="17">
    <source>
        <dbReference type="EMBL" id="GHC92955.1"/>
    </source>
</evidence>
<dbReference type="SMART" id="SM00387">
    <property type="entry name" value="HATPase_c"/>
    <property type="match status" value="1"/>
</dbReference>
<feature type="transmembrane region" description="Helical" evidence="14">
    <location>
        <begin position="145"/>
        <end position="168"/>
    </location>
</feature>
<reference evidence="18" key="1">
    <citation type="journal article" date="2019" name="Int. J. Syst. Evol. Microbiol.">
        <title>The Global Catalogue of Microorganisms (GCM) 10K type strain sequencing project: providing services to taxonomists for standard genome sequencing and annotation.</title>
        <authorList>
            <consortium name="The Broad Institute Genomics Platform"/>
            <consortium name="The Broad Institute Genome Sequencing Center for Infectious Disease"/>
            <person name="Wu L."/>
            <person name="Ma J."/>
        </authorList>
    </citation>
    <scope>NUCLEOTIDE SEQUENCE [LARGE SCALE GENOMIC DNA]</scope>
    <source>
        <strain evidence="18">KCTC 23314</strain>
    </source>
</reference>
<keyword evidence="5" id="KW-0597">Phosphoprotein</keyword>
<dbReference type="EMBL" id="BMYK01000016">
    <property type="protein sequence ID" value="GHC92955.1"/>
    <property type="molecule type" value="Genomic_DNA"/>
</dbReference>
<keyword evidence="10 14" id="KW-0067">ATP-binding</keyword>
<keyword evidence="4 14" id="KW-0997">Cell inner membrane</keyword>
<comment type="function">
    <text evidence="14">Member of a two-component regulatory system.</text>
</comment>
<dbReference type="Pfam" id="PF02518">
    <property type="entry name" value="HATPase_c"/>
    <property type="match status" value="1"/>
</dbReference>
<dbReference type="Gene3D" id="6.10.340.10">
    <property type="match status" value="1"/>
</dbReference>
<comment type="caution">
    <text evidence="17">The sequence shown here is derived from an EMBL/GenBank/DDBJ whole genome shotgun (WGS) entry which is preliminary data.</text>
</comment>
<dbReference type="NCBIfam" id="TIGR01386">
    <property type="entry name" value="cztS_silS_copS"/>
    <property type="match status" value="1"/>
</dbReference>
<organism evidence="17 18">
    <name type="scientific">Pseudorhodoferax aquiterrae</name>
    <dbReference type="NCBI Taxonomy" id="747304"/>
    <lineage>
        <taxon>Bacteria</taxon>
        <taxon>Pseudomonadati</taxon>
        <taxon>Pseudomonadota</taxon>
        <taxon>Betaproteobacteria</taxon>
        <taxon>Burkholderiales</taxon>
        <taxon>Comamonadaceae</taxon>
    </lineage>
</organism>
<evidence type="ECO:0000259" key="15">
    <source>
        <dbReference type="PROSITE" id="PS50109"/>
    </source>
</evidence>
<evidence type="ECO:0000256" key="7">
    <source>
        <dbReference type="ARBA" id="ARBA00022692"/>
    </source>
</evidence>
<dbReference type="InterPro" id="IPR004358">
    <property type="entry name" value="Sig_transdc_His_kin-like_C"/>
</dbReference>
<dbReference type="PANTHER" id="PTHR45436">
    <property type="entry name" value="SENSOR HISTIDINE KINASE YKOH"/>
    <property type="match status" value="1"/>
</dbReference>
<gene>
    <name evidence="17" type="ORF">GCM10007320_43540</name>
</gene>
<dbReference type="CDD" id="cd00082">
    <property type="entry name" value="HisKA"/>
    <property type="match status" value="1"/>
</dbReference>
<protein>
    <recommendedName>
        <fullName evidence="14">Sensor protein</fullName>
        <ecNumber evidence="14">2.7.13.3</ecNumber>
    </recommendedName>
</protein>
<feature type="domain" description="HAMP" evidence="16">
    <location>
        <begin position="169"/>
        <end position="222"/>
    </location>
</feature>
<dbReference type="GO" id="GO:0016301">
    <property type="term" value="F:kinase activity"/>
    <property type="evidence" value="ECO:0007669"/>
    <property type="project" value="UniProtKB-KW"/>
</dbReference>
<name>A0ABQ3G6A4_9BURK</name>